<dbReference type="InterPro" id="IPR029058">
    <property type="entry name" value="AB_hydrolase_fold"/>
</dbReference>
<dbReference type="InterPro" id="IPR011118">
    <property type="entry name" value="Tannase/feruloyl_esterase"/>
</dbReference>
<keyword evidence="6 10" id="KW-0378">Hydrolase</keyword>
<evidence type="ECO:0000313" key="12">
    <source>
        <dbReference type="Proteomes" id="UP000829685"/>
    </source>
</evidence>
<dbReference type="SUPFAM" id="SSF53474">
    <property type="entry name" value="alpha/beta-Hydrolases"/>
    <property type="match status" value="1"/>
</dbReference>
<feature type="signal peptide" evidence="10">
    <location>
        <begin position="1"/>
        <end position="16"/>
    </location>
</feature>
<dbReference type="Gene3D" id="3.40.50.1820">
    <property type="entry name" value="alpha/beta hydrolase"/>
    <property type="match status" value="1"/>
</dbReference>
<dbReference type="PANTHER" id="PTHR33938:SF15">
    <property type="entry name" value="FERULOYL ESTERASE B-RELATED"/>
    <property type="match status" value="1"/>
</dbReference>
<keyword evidence="8" id="KW-1015">Disulfide bond</keyword>
<evidence type="ECO:0000256" key="8">
    <source>
        <dbReference type="ARBA" id="ARBA00023157"/>
    </source>
</evidence>
<comment type="similarity">
    <text evidence="1 10">Belongs to the tannase family.</text>
</comment>
<evidence type="ECO:0000256" key="1">
    <source>
        <dbReference type="ARBA" id="ARBA00006249"/>
    </source>
</evidence>
<accession>A0A9P9WB45</accession>
<sequence>MIALKLLFLAAYAAQASPCQPAGDAERCADIAKPGTAFGEQFSIINATYVPAASLNISGSFNQFPFCRVYAQVPYPENNTVGFEVWLPEPKSYNGNFLAVGNGGFAGNVEQSALMFNMNMGFAVAGGDSGHLGSQNNNGQGAPGVYIPYLHDENQVSAWIHNSIALFTPPAKAVVEHLYSTAPVYTYYVGCSTGGAQGFALAQFHPTLFDGIVAGCPGNWYSHLSLSFLWNAISSTSPYFLPQETLDYITSSVVKACDELDGVLDGIIEDPLVCKFDFESLSCAADNTSGCLTTEQMVTLRRFYDGPHDSRDNSSLYPGFSFGSESEWMLQQEELANAFTIPILQNLVFDNLSYDATAFNWGSDVDVLDKKAGTFIDETSPDLSAFRANGGKMIVTQGWADPFNAAVWPIQHFQQIEAAMGGNIDDWFELYMVPGGGHCGAAQGYPQAPAILSSLDALTGWVEAGNRPAEMLSSAPADGSNRTRKLCPYPKTSHYTEGDSDDWASFVCA</sequence>
<evidence type="ECO:0000256" key="10">
    <source>
        <dbReference type="RuleBase" id="RU361238"/>
    </source>
</evidence>
<evidence type="ECO:0000313" key="11">
    <source>
        <dbReference type="EMBL" id="KAI1855761.1"/>
    </source>
</evidence>
<evidence type="ECO:0000256" key="4">
    <source>
        <dbReference type="ARBA" id="ARBA00022723"/>
    </source>
</evidence>
<dbReference type="Pfam" id="PF07519">
    <property type="entry name" value="Tannase"/>
    <property type="match status" value="1"/>
</dbReference>
<keyword evidence="7" id="KW-0106">Calcium</keyword>
<keyword evidence="5 10" id="KW-0732">Signal</keyword>
<dbReference type="EMBL" id="JAFIMR010000050">
    <property type="protein sequence ID" value="KAI1855761.1"/>
    <property type="molecule type" value="Genomic_DNA"/>
</dbReference>
<protein>
    <recommendedName>
        <fullName evidence="10">Carboxylic ester hydrolase</fullName>
        <ecNumber evidence="10">3.1.1.-</ecNumber>
    </recommendedName>
</protein>
<keyword evidence="3" id="KW-0624">Polysaccharide degradation</keyword>
<comment type="catalytic activity">
    <reaction evidence="9">
        <text>feruloyl-polysaccharide + H2O = ferulate + polysaccharide.</text>
        <dbReference type="EC" id="3.1.1.73"/>
    </reaction>
</comment>
<evidence type="ECO:0000256" key="9">
    <source>
        <dbReference type="ARBA" id="ARBA00034075"/>
    </source>
</evidence>
<keyword evidence="12" id="KW-1185">Reference proteome</keyword>
<keyword evidence="2" id="KW-0719">Serine esterase</keyword>
<evidence type="ECO:0000256" key="2">
    <source>
        <dbReference type="ARBA" id="ARBA00022487"/>
    </source>
</evidence>
<organism evidence="11 12">
    <name type="scientific">Neoarthrinium moseri</name>
    <dbReference type="NCBI Taxonomy" id="1658444"/>
    <lineage>
        <taxon>Eukaryota</taxon>
        <taxon>Fungi</taxon>
        <taxon>Dikarya</taxon>
        <taxon>Ascomycota</taxon>
        <taxon>Pezizomycotina</taxon>
        <taxon>Sordariomycetes</taxon>
        <taxon>Xylariomycetidae</taxon>
        <taxon>Amphisphaeriales</taxon>
        <taxon>Apiosporaceae</taxon>
        <taxon>Neoarthrinium</taxon>
    </lineage>
</organism>
<reference evidence="11" key="1">
    <citation type="submission" date="2021-03" db="EMBL/GenBank/DDBJ databases">
        <title>Revisited historic fungal species revealed as producer of novel bioactive compounds through whole genome sequencing and comparative genomics.</title>
        <authorList>
            <person name="Vignolle G.A."/>
            <person name="Hochenegger N."/>
            <person name="Mach R.L."/>
            <person name="Mach-Aigner A.R."/>
            <person name="Javad Rahimi M."/>
            <person name="Salim K.A."/>
            <person name="Chan C.M."/>
            <person name="Lim L.B.L."/>
            <person name="Cai F."/>
            <person name="Druzhinina I.S."/>
            <person name="U'Ren J.M."/>
            <person name="Derntl C."/>
        </authorList>
    </citation>
    <scope>NUCLEOTIDE SEQUENCE</scope>
    <source>
        <strain evidence="11">TUCIM 5799</strain>
    </source>
</reference>
<evidence type="ECO:0000256" key="3">
    <source>
        <dbReference type="ARBA" id="ARBA00022651"/>
    </source>
</evidence>
<feature type="chain" id="PRO_5040545581" description="Carboxylic ester hydrolase" evidence="10">
    <location>
        <begin position="17"/>
        <end position="509"/>
    </location>
</feature>
<dbReference type="EC" id="3.1.1.-" evidence="10"/>
<keyword evidence="4" id="KW-0479">Metal-binding</keyword>
<dbReference type="PANTHER" id="PTHR33938">
    <property type="entry name" value="FERULOYL ESTERASE B-RELATED"/>
    <property type="match status" value="1"/>
</dbReference>
<keyword evidence="3" id="KW-0858">Xylan degradation</keyword>
<evidence type="ECO:0000256" key="6">
    <source>
        <dbReference type="ARBA" id="ARBA00022801"/>
    </source>
</evidence>
<gene>
    <name evidence="11" type="ORF">JX265_012206</name>
</gene>
<keyword evidence="3" id="KW-0119">Carbohydrate metabolism</keyword>
<dbReference type="AlphaFoldDB" id="A0A9P9WB45"/>
<evidence type="ECO:0000256" key="7">
    <source>
        <dbReference type="ARBA" id="ARBA00022837"/>
    </source>
</evidence>
<name>A0A9P9WB45_9PEZI</name>
<dbReference type="GO" id="GO:0045493">
    <property type="term" value="P:xylan catabolic process"/>
    <property type="evidence" value="ECO:0007669"/>
    <property type="project" value="UniProtKB-KW"/>
</dbReference>
<dbReference type="Proteomes" id="UP000829685">
    <property type="component" value="Unassembled WGS sequence"/>
</dbReference>
<dbReference type="GO" id="GO:0046872">
    <property type="term" value="F:metal ion binding"/>
    <property type="evidence" value="ECO:0007669"/>
    <property type="project" value="UniProtKB-KW"/>
</dbReference>
<dbReference type="GO" id="GO:0030600">
    <property type="term" value="F:feruloyl esterase activity"/>
    <property type="evidence" value="ECO:0007669"/>
    <property type="project" value="UniProtKB-EC"/>
</dbReference>
<proteinExistence type="inferred from homology"/>
<evidence type="ECO:0000256" key="5">
    <source>
        <dbReference type="ARBA" id="ARBA00022729"/>
    </source>
</evidence>
<comment type="caution">
    <text evidence="11">The sequence shown here is derived from an EMBL/GenBank/DDBJ whole genome shotgun (WGS) entry which is preliminary data.</text>
</comment>